<feature type="region of interest" description="Disordered" evidence="20">
    <location>
        <begin position="450"/>
        <end position="479"/>
    </location>
</feature>
<comment type="function">
    <text evidence="16">Glucanases play a role in cell expansion during growth, in cell-cell fusion during mating, and in spore release during sporulation. This enzyme may be involved in beta-glucan degradation. Active on laminarin and lichenan.</text>
</comment>
<keyword evidence="23" id="KW-1185">Reference proteome</keyword>
<evidence type="ECO:0000256" key="13">
    <source>
        <dbReference type="ARBA" id="ARBA00023277"/>
    </source>
</evidence>
<feature type="compositionally biased region" description="Low complexity" evidence="20">
    <location>
        <begin position="81"/>
        <end position="111"/>
    </location>
</feature>
<dbReference type="InterPro" id="IPR017853">
    <property type="entry name" value="GH"/>
</dbReference>
<dbReference type="OrthoDB" id="77201at2759"/>
<keyword evidence="9" id="KW-0732">Signal</keyword>
<dbReference type="GO" id="GO:0042973">
    <property type="term" value="F:glucan endo-1,3-beta-D-glucosidase activity"/>
    <property type="evidence" value="ECO:0007669"/>
    <property type="project" value="UniProtKB-EC"/>
</dbReference>
<evidence type="ECO:0000256" key="1">
    <source>
        <dbReference type="ARBA" id="ARBA00000382"/>
    </source>
</evidence>
<comment type="similarity">
    <text evidence="4 19">Belongs to the glycosyl hydrolase 17 family.</text>
</comment>
<keyword evidence="7" id="KW-0134">Cell wall</keyword>
<dbReference type="AlphaFoldDB" id="A0A9P6KCI4"/>
<organism evidence="22 23">
    <name type="scientific">Lunasporangiospora selenospora</name>
    <dbReference type="NCBI Taxonomy" id="979761"/>
    <lineage>
        <taxon>Eukaryota</taxon>
        <taxon>Fungi</taxon>
        <taxon>Fungi incertae sedis</taxon>
        <taxon>Mucoromycota</taxon>
        <taxon>Mortierellomycotina</taxon>
        <taxon>Mortierellomycetes</taxon>
        <taxon>Mortierellales</taxon>
        <taxon>Mortierellaceae</taxon>
        <taxon>Lunasporangiospora</taxon>
    </lineage>
</organism>
<keyword evidence="13" id="KW-0119">Carbohydrate metabolism</keyword>
<evidence type="ECO:0000313" key="23">
    <source>
        <dbReference type="Proteomes" id="UP000780801"/>
    </source>
</evidence>
<keyword evidence="8" id="KW-0964">Secreted</keyword>
<dbReference type="GO" id="GO:0009277">
    <property type="term" value="C:fungal-type cell wall"/>
    <property type="evidence" value="ECO:0007669"/>
    <property type="project" value="TreeGrafter"/>
</dbReference>
<keyword evidence="11 21" id="KW-0472">Membrane</keyword>
<dbReference type="GO" id="GO:0000272">
    <property type="term" value="P:polysaccharide catabolic process"/>
    <property type="evidence" value="ECO:0007669"/>
    <property type="project" value="UniProtKB-KW"/>
</dbReference>
<keyword evidence="10" id="KW-0378">Hydrolase</keyword>
<comment type="caution">
    <text evidence="22">The sequence shown here is derived from an EMBL/GenBank/DDBJ whole genome shotgun (WGS) entry which is preliminary data.</text>
</comment>
<gene>
    <name evidence="22" type="ORF">BGW38_003917</name>
</gene>
<evidence type="ECO:0000256" key="4">
    <source>
        <dbReference type="ARBA" id="ARBA00008773"/>
    </source>
</evidence>
<keyword evidence="6" id="KW-1003">Cell membrane</keyword>
<name>A0A9P6KCI4_9FUNG</name>
<evidence type="ECO:0000256" key="11">
    <source>
        <dbReference type="ARBA" id="ARBA00023136"/>
    </source>
</evidence>
<evidence type="ECO:0000256" key="20">
    <source>
        <dbReference type="SAM" id="MobiDB-lite"/>
    </source>
</evidence>
<dbReference type="EMBL" id="JAABOA010002550">
    <property type="protein sequence ID" value="KAF9579715.1"/>
    <property type="molecule type" value="Genomic_DNA"/>
</dbReference>
<evidence type="ECO:0000256" key="19">
    <source>
        <dbReference type="RuleBase" id="RU004335"/>
    </source>
</evidence>
<evidence type="ECO:0000313" key="22">
    <source>
        <dbReference type="EMBL" id="KAF9579715.1"/>
    </source>
</evidence>
<evidence type="ECO:0000256" key="10">
    <source>
        <dbReference type="ARBA" id="ARBA00022801"/>
    </source>
</evidence>
<dbReference type="InterPro" id="IPR050732">
    <property type="entry name" value="Beta-glucan_modifiers"/>
</dbReference>
<dbReference type="PANTHER" id="PTHR16631">
    <property type="entry name" value="GLUCAN 1,3-BETA-GLUCOSIDASE"/>
    <property type="match status" value="1"/>
</dbReference>
<dbReference type="GO" id="GO:0005886">
    <property type="term" value="C:plasma membrane"/>
    <property type="evidence" value="ECO:0007669"/>
    <property type="project" value="UniProtKB-SubCell"/>
</dbReference>
<evidence type="ECO:0000256" key="12">
    <source>
        <dbReference type="ARBA" id="ARBA00023180"/>
    </source>
</evidence>
<evidence type="ECO:0000256" key="21">
    <source>
        <dbReference type="SAM" id="Phobius"/>
    </source>
</evidence>
<feature type="region of interest" description="Disordered" evidence="20">
    <location>
        <begin position="319"/>
        <end position="381"/>
    </location>
</feature>
<evidence type="ECO:0000256" key="2">
    <source>
        <dbReference type="ARBA" id="ARBA00004191"/>
    </source>
</evidence>
<dbReference type="Proteomes" id="UP000780801">
    <property type="component" value="Unassembled WGS sequence"/>
</dbReference>
<dbReference type="SUPFAM" id="SSF51445">
    <property type="entry name" value="(Trans)glycosidases"/>
    <property type="match status" value="1"/>
</dbReference>
<protein>
    <recommendedName>
        <fullName evidence="5">glucan endo-1,3-beta-D-glucosidase</fullName>
        <ecNumber evidence="5">3.2.1.39</ecNumber>
    </recommendedName>
    <alternativeName>
        <fullName evidence="18">Endo-1,3-beta-glucanase btgC</fullName>
    </alternativeName>
    <alternativeName>
        <fullName evidence="17">Laminarinase btgC</fullName>
    </alternativeName>
</protein>
<feature type="transmembrane region" description="Helical" evidence="21">
    <location>
        <begin position="416"/>
        <end position="441"/>
    </location>
</feature>
<dbReference type="PANTHER" id="PTHR16631:SF17">
    <property type="entry name" value="GLUCAN ENDO-1,3-BETA-GLUCOSIDASE BTGC"/>
    <property type="match status" value="1"/>
</dbReference>
<evidence type="ECO:0000256" key="14">
    <source>
        <dbReference type="ARBA" id="ARBA00023316"/>
    </source>
</evidence>
<comment type="subcellular location">
    <subcellularLocation>
        <location evidence="3">Cell membrane</location>
        <topology evidence="3">Single-pass type II membrane protein</topology>
    </subcellularLocation>
    <subcellularLocation>
        <location evidence="2">Secreted</location>
        <location evidence="2">Cell wall</location>
    </subcellularLocation>
</comment>
<proteinExistence type="inferred from homology"/>
<evidence type="ECO:0000256" key="9">
    <source>
        <dbReference type="ARBA" id="ARBA00022729"/>
    </source>
</evidence>
<evidence type="ECO:0000256" key="16">
    <source>
        <dbReference type="ARBA" id="ARBA00037649"/>
    </source>
</evidence>
<evidence type="ECO:0000256" key="6">
    <source>
        <dbReference type="ARBA" id="ARBA00022475"/>
    </source>
</evidence>
<reference evidence="22" key="1">
    <citation type="journal article" date="2020" name="Fungal Divers.">
        <title>Resolving the Mortierellaceae phylogeny through synthesis of multi-gene phylogenetics and phylogenomics.</title>
        <authorList>
            <person name="Vandepol N."/>
            <person name="Liber J."/>
            <person name="Desiro A."/>
            <person name="Na H."/>
            <person name="Kennedy M."/>
            <person name="Barry K."/>
            <person name="Grigoriev I.V."/>
            <person name="Miller A.N."/>
            <person name="O'Donnell K."/>
            <person name="Stajich J.E."/>
            <person name="Bonito G."/>
        </authorList>
    </citation>
    <scope>NUCLEOTIDE SEQUENCE</scope>
    <source>
        <strain evidence="22">KOD1015</strain>
    </source>
</reference>
<keyword evidence="21" id="KW-0812">Transmembrane</keyword>
<keyword evidence="15" id="KW-0624">Polysaccharide degradation</keyword>
<feature type="region of interest" description="Disordered" evidence="20">
    <location>
        <begin position="258"/>
        <end position="291"/>
    </location>
</feature>
<dbReference type="Gene3D" id="3.20.20.80">
    <property type="entry name" value="Glycosidases"/>
    <property type="match status" value="1"/>
</dbReference>
<feature type="region of interest" description="Disordered" evidence="20">
    <location>
        <begin position="67"/>
        <end position="150"/>
    </location>
</feature>
<accession>A0A9P6KCI4</accession>
<evidence type="ECO:0000256" key="5">
    <source>
        <dbReference type="ARBA" id="ARBA00012780"/>
    </source>
</evidence>
<evidence type="ECO:0000256" key="7">
    <source>
        <dbReference type="ARBA" id="ARBA00022512"/>
    </source>
</evidence>
<feature type="compositionally biased region" description="Polar residues" evidence="20">
    <location>
        <begin position="116"/>
        <end position="143"/>
    </location>
</feature>
<evidence type="ECO:0000256" key="3">
    <source>
        <dbReference type="ARBA" id="ARBA00004401"/>
    </source>
</evidence>
<evidence type="ECO:0000256" key="18">
    <source>
        <dbReference type="ARBA" id="ARBA00043078"/>
    </source>
</evidence>
<feature type="compositionally biased region" description="Polar residues" evidence="20">
    <location>
        <begin position="362"/>
        <end position="378"/>
    </location>
</feature>
<comment type="catalytic activity">
    <reaction evidence="1">
        <text>Hydrolysis of (1-&gt;3)-beta-D-glucosidic linkages in (1-&gt;3)-beta-D-glucans.</text>
        <dbReference type="EC" id="3.2.1.39"/>
    </reaction>
</comment>
<dbReference type="GO" id="GO:0071555">
    <property type="term" value="P:cell wall organization"/>
    <property type="evidence" value="ECO:0007669"/>
    <property type="project" value="UniProtKB-KW"/>
</dbReference>
<dbReference type="InterPro" id="IPR000490">
    <property type="entry name" value="Glyco_hydro_17"/>
</dbReference>
<keyword evidence="14" id="KW-0961">Cell wall biogenesis/degradation</keyword>
<dbReference type="EC" id="3.2.1.39" evidence="5"/>
<dbReference type="Pfam" id="PF00332">
    <property type="entry name" value="Glyco_hydro_17"/>
    <property type="match status" value="1"/>
</dbReference>
<sequence length="772" mass="83060">NAHVLLDRLPQGHYLGNVSGQDSLHPQIQSLPSSRVPQIRSAPIQLPVTAEAATIVVRDPLTSSTLNQPGLLHPSQLPLFNNSGNNGGDNRSSSSSTRSNLSGSGTTSGTLAQPYPLSTQPSYNSLHQQYQPTSQGPSRTPSSFGAYAPPPATLRPDSICSYPDSSPLMAPHVLAAVDARLRLSRSFDRSANSSSINLPGPAGGAGVVTLANNRPGSRASVMTHYSALHGTEGIRTREQLYDYLNRDDGDDEDACTVGGSGSGAPGTEGLQRPKPNFMRSSSATSSRSSVRSSFMSSAFAGSEIELNVKRSSMSNMTKANMAAGQDPKSSSLSSSTGSSETVATEAIGGPSSRTVGGKNAPMNKTTPTVMGAEQSTGPSKLREKTILSSDDDYIGMTNKIEKSAWLKSKSRNHRRWRGICCVVGLLALVAVITGITLGFVLRRGKIDGLAPPPPDGNNGNNGNSTDGNTNRPQPPLITQFKPDPNLRKAFYGLAYNPAKTLMPWCGASLQSIVNDMILLSQITNRVRLYGMDCDQADLTFQAIRALKLESQMKVVLTMWVDNNSTTVQRQYDTLFRVMDTYGTDMIEGISVGNEVLFQKYIPLTELGTLMQKVRSEVKSRYSKNIPIFTSDVGSNMNAELASYSDQLQGNIHPYFSGTPAASAANWTFSEYKDKISANPVSSGLKGVISEVGWPTAPISAVYQKFSVPGVEHLQTLVDTFVCQANTAGIPYYWFELKDEPWKQNPDVPVEPYWGIFDKDGKLKIKIPNCIAP</sequence>
<dbReference type="GO" id="GO:0005576">
    <property type="term" value="C:extracellular region"/>
    <property type="evidence" value="ECO:0007669"/>
    <property type="project" value="TreeGrafter"/>
</dbReference>
<feature type="compositionally biased region" description="Low complexity" evidence="20">
    <location>
        <begin position="277"/>
        <end position="291"/>
    </location>
</feature>
<evidence type="ECO:0000256" key="17">
    <source>
        <dbReference type="ARBA" id="ARBA00042373"/>
    </source>
</evidence>
<feature type="non-terminal residue" evidence="22">
    <location>
        <position position="772"/>
    </location>
</feature>
<evidence type="ECO:0000256" key="8">
    <source>
        <dbReference type="ARBA" id="ARBA00022525"/>
    </source>
</evidence>
<keyword evidence="21" id="KW-1133">Transmembrane helix</keyword>
<feature type="compositionally biased region" description="Low complexity" evidence="20">
    <location>
        <begin position="456"/>
        <end position="470"/>
    </location>
</feature>
<keyword evidence="12" id="KW-0325">Glycoprotein</keyword>
<dbReference type="GO" id="GO:0009986">
    <property type="term" value="C:cell surface"/>
    <property type="evidence" value="ECO:0007669"/>
    <property type="project" value="TreeGrafter"/>
</dbReference>
<feature type="compositionally biased region" description="Low complexity" evidence="20">
    <location>
        <begin position="329"/>
        <end position="339"/>
    </location>
</feature>
<evidence type="ECO:0000256" key="15">
    <source>
        <dbReference type="ARBA" id="ARBA00023326"/>
    </source>
</evidence>